<dbReference type="EMBL" id="LRGB01002100">
    <property type="protein sequence ID" value="KZS09223.1"/>
    <property type="molecule type" value="Genomic_DNA"/>
</dbReference>
<dbReference type="Proteomes" id="UP000076858">
    <property type="component" value="Unassembled WGS sequence"/>
</dbReference>
<feature type="region of interest" description="Disordered" evidence="1">
    <location>
        <begin position="54"/>
        <end position="75"/>
    </location>
</feature>
<protein>
    <submittedName>
        <fullName evidence="2">Uncharacterized protein</fullName>
    </submittedName>
</protein>
<gene>
    <name evidence="2" type="ORF">APZ42_026614</name>
</gene>
<comment type="caution">
    <text evidence="2">The sequence shown here is derived from an EMBL/GenBank/DDBJ whole genome shotgun (WGS) entry which is preliminary data.</text>
</comment>
<proteinExistence type="predicted"/>
<reference evidence="2 3" key="1">
    <citation type="submission" date="2016-03" db="EMBL/GenBank/DDBJ databases">
        <title>EvidentialGene: Evidence-directed Construction of Genes on Genomes.</title>
        <authorList>
            <person name="Gilbert D.G."/>
            <person name="Choi J.-H."/>
            <person name="Mockaitis K."/>
            <person name="Colbourne J."/>
            <person name="Pfrender M."/>
        </authorList>
    </citation>
    <scope>NUCLEOTIDE SEQUENCE [LARGE SCALE GENOMIC DNA]</scope>
    <source>
        <strain evidence="2 3">Xinb3</strain>
        <tissue evidence="2">Complete organism</tissue>
    </source>
</reference>
<organism evidence="2 3">
    <name type="scientific">Daphnia magna</name>
    <dbReference type="NCBI Taxonomy" id="35525"/>
    <lineage>
        <taxon>Eukaryota</taxon>
        <taxon>Metazoa</taxon>
        <taxon>Ecdysozoa</taxon>
        <taxon>Arthropoda</taxon>
        <taxon>Crustacea</taxon>
        <taxon>Branchiopoda</taxon>
        <taxon>Diplostraca</taxon>
        <taxon>Cladocera</taxon>
        <taxon>Anomopoda</taxon>
        <taxon>Daphniidae</taxon>
        <taxon>Daphnia</taxon>
    </lineage>
</organism>
<evidence type="ECO:0000256" key="1">
    <source>
        <dbReference type="SAM" id="MobiDB-lite"/>
    </source>
</evidence>
<dbReference type="AlphaFoldDB" id="A0A164S3Z2"/>
<name>A0A164S3Z2_9CRUS</name>
<keyword evidence="3" id="KW-1185">Reference proteome</keyword>
<evidence type="ECO:0000313" key="3">
    <source>
        <dbReference type="Proteomes" id="UP000076858"/>
    </source>
</evidence>
<feature type="compositionally biased region" description="Low complexity" evidence="1">
    <location>
        <begin position="57"/>
        <end position="68"/>
    </location>
</feature>
<accession>A0A164S3Z2</accession>
<sequence length="75" mass="8133">MATTKPEGPPFDFLVSPVIFVQLATIRLFSRSAKGVSILKQNKNLMTERSCHPTVWNGDGQQNGGSSSTAILNNQ</sequence>
<evidence type="ECO:0000313" key="2">
    <source>
        <dbReference type="EMBL" id="KZS09223.1"/>
    </source>
</evidence>